<feature type="domain" description="Gylcosyl hydrolase 115 C-terminal" evidence="3">
    <location>
        <begin position="775"/>
        <end position="941"/>
    </location>
</feature>
<protein>
    <recommendedName>
        <fullName evidence="3">Gylcosyl hydrolase 115 C-terminal domain-containing protein</fullName>
    </recommendedName>
</protein>
<dbReference type="GO" id="GO:0005975">
    <property type="term" value="P:carbohydrate metabolic process"/>
    <property type="evidence" value="ECO:0007669"/>
    <property type="project" value="UniProtKB-ARBA"/>
</dbReference>
<comment type="caution">
    <text evidence="4">The sequence shown here is derived from an EMBL/GenBank/DDBJ whole genome shotgun (WGS) entry which is preliminary data.</text>
</comment>
<dbReference type="PANTHER" id="PTHR37842">
    <property type="match status" value="1"/>
</dbReference>
<feature type="chain" id="PRO_5034643079" description="Gylcosyl hydrolase 115 C-terminal domain-containing protein" evidence="2">
    <location>
        <begin position="21"/>
        <end position="946"/>
    </location>
</feature>
<feature type="signal peptide" evidence="2">
    <location>
        <begin position="1"/>
        <end position="20"/>
    </location>
</feature>
<evidence type="ECO:0000313" key="5">
    <source>
        <dbReference type="Proteomes" id="UP000016569"/>
    </source>
</evidence>
<evidence type="ECO:0000313" key="4">
    <source>
        <dbReference type="EMBL" id="GAD60224.1"/>
    </source>
</evidence>
<dbReference type="InterPro" id="IPR029018">
    <property type="entry name" value="Hex-like_dom2"/>
</dbReference>
<accession>A0A8E0ND69</accession>
<dbReference type="InterPro" id="IPR031924">
    <property type="entry name" value="GH115"/>
</dbReference>
<evidence type="ECO:0000259" key="3">
    <source>
        <dbReference type="Pfam" id="PF17829"/>
    </source>
</evidence>
<organism evidence="4 5">
    <name type="scientific">Brevundimonas abyssalis TAR-001</name>
    <dbReference type="NCBI Taxonomy" id="1391729"/>
    <lineage>
        <taxon>Bacteria</taxon>
        <taxon>Pseudomonadati</taxon>
        <taxon>Pseudomonadota</taxon>
        <taxon>Alphaproteobacteria</taxon>
        <taxon>Caulobacterales</taxon>
        <taxon>Caulobacteraceae</taxon>
        <taxon>Brevundimonas</taxon>
    </lineage>
</organism>
<dbReference type="Pfam" id="PF17829">
    <property type="entry name" value="GH115_C"/>
    <property type="match status" value="1"/>
</dbReference>
<dbReference type="Gene3D" id="2.60.120.1620">
    <property type="match status" value="1"/>
</dbReference>
<proteinExistence type="predicted"/>
<dbReference type="EMBL" id="BATC01000059">
    <property type="protein sequence ID" value="GAD60224.1"/>
    <property type="molecule type" value="Genomic_DNA"/>
</dbReference>
<keyword evidence="1" id="KW-0378">Hydrolase</keyword>
<keyword evidence="2" id="KW-0732">Signal</keyword>
<dbReference type="Gene3D" id="1.20.58.2150">
    <property type="match status" value="1"/>
</dbReference>
<keyword evidence="5" id="KW-1185">Reference proteome</keyword>
<name>A0A8E0ND69_9CAUL</name>
<dbReference type="InterPro" id="IPR042301">
    <property type="entry name" value="GH115_sf"/>
</dbReference>
<dbReference type="Gene3D" id="3.20.20.520">
    <property type="entry name" value="Glycosyl hydrolase family 115"/>
    <property type="match status" value="1"/>
</dbReference>
<evidence type="ECO:0000256" key="1">
    <source>
        <dbReference type="ARBA" id="ARBA00022801"/>
    </source>
</evidence>
<dbReference type="SUPFAM" id="SSF55545">
    <property type="entry name" value="beta-N-acetylhexosaminidase-like domain"/>
    <property type="match status" value="1"/>
</dbReference>
<sequence length="946" mass="103991">MTGFLALCLFWLGAALPASACEDPGAVCPGAASGEAFALIASGRPAVVHTDPGDHAGLLRAAADLRGDLERVSGSPSPLGHDAGEGLAVIVGTLGRSAVIDALVAEGRLDVSDVAGQWEAFVQQVIDNPAPGVDRALIIAGSDMRGAIYGVYDLSERMGVSPWTWWADVPVVRQGDLHVLPGRRADRPRVRYRGIFLNDENPALYGWVNETFGGFNHHSYTRVFELTLRLKGNYLWPAMWGKAFSDDDPLNAVMANEYGVVIGTSHHEPMMRAHVEWERYGVGAWDYTTNPDALRRFWREGVTRMGGHESLVTVGMRGDGDEAMTEDTATALLETIVADQRDIIAEVTGRDPAETPQVWALYKEVQDYYDDGMRVPDDVTLLFADDNWGNIRRLPAPGSERPGGYGVYFHFDYVGGPRNYKWLNTTQVERTWEQMNLAWEYGADRLWIVNVGDLKPMELPISAFLAQAWNPEAMTLEAMNGFTRDWAAQQFGEQHADEIADLLRLYTRYNSRRKPELIGPDTFSLLNHNEAELVTADWADLARRADAVRAALPPEYDDAFVQLVWFPIHASGNLTALHVETGRNRLYAAQGRAAAAGAAAQQVRDLFARDAELTRIYHQDVADGRWNHMMSQTHISYTYWQQPDEDVLPDLAEVTPVAGAALGVAVEGDARAWPGSGGGPVLPSLHRHGVESRWIDLFDRGDQPAAWTLEAGEPWIRLSAAEGRGDLRVRVSVDWSAAPEGQAEGFIQMRGADGTEITVLVPILNPDAPVEPGRFIEADGHVTMEAEHYARTLEGQGVEWRVIPGLGRTLSGVTTTPPRPRRRNRGRGRRLEYDVHLFEPGEVEVRLVLSPTLDFRGGAGLRFGVSINDGPVQVVTMNPTDTAAAWEGDVANAVAVHATRHPVERAGPHTIKVWRIDPGVVIQRVMLVRDGAPDSYLGPLESARAD</sequence>
<evidence type="ECO:0000256" key="2">
    <source>
        <dbReference type="SAM" id="SignalP"/>
    </source>
</evidence>
<dbReference type="PANTHER" id="PTHR37842:SF2">
    <property type="entry name" value="GYLCOSYL HYDROLASE 115 C-TERMINAL DOMAIN-CONTAINING PROTEIN"/>
    <property type="match status" value="1"/>
</dbReference>
<gene>
    <name evidence="4" type="ORF">MBEBAB_2474</name>
</gene>
<dbReference type="Gene3D" id="3.30.379.10">
    <property type="entry name" value="Chitobiase/beta-hexosaminidase domain 2-like"/>
    <property type="match status" value="1"/>
</dbReference>
<dbReference type="AlphaFoldDB" id="A0A8E0ND69"/>
<dbReference type="GO" id="GO:0016787">
    <property type="term" value="F:hydrolase activity"/>
    <property type="evidence" value="ECO:0007669"/>
    <property type="project" value="UniProtKB-KW"/>
</dbReference>
<dbReference type="InterPro" id="IPR041437">
    <property type="entry name" value="GH115_C"/>
</dbReference>
<reference evidence="5" key="1">
    <citation type="journal article" date="2013" name="Genome Announc.">
        <title>Draft Genome Sequence of the Dimorphic Prosthecate Bacterium Brevundimonas abyssalis TAR-001T.</title>
        <authorList>
            <person name="Tsubouchi T."/>
            <person name="Nishi S."/>
            <person name="Usui K."/>
            <person name="Shimane Y."/>
            <person name="Takaki Y."/>
            <person name="Maruyama T."/>
            <person name="Hatada Y."/>
        </authorList>
    </citation>
    <scope>NUCLEOTIDE SEQUENCE [LARGE SCALE GENOMIC DNA]</scope>
    <source>
        <strain evidence="5">TAR-001</strain>
    </source>
</reference>
<dbReference type="Proteomes" id="UP000016569">
    <property type="component" value="Unassembled WGS sequence"/>
</dbReference>
<dbReference type="Pfam" id="PF15979">
    <property type="entry name" value="Glyco_hydro_115"/>
    <property type="match status" value="1"/>
</dbReference>